<evidence type="ECO:0000256" key="1">
    <source>
        <dbReference type="ARBA" id="ARBA00022741"/>
    </source>
</evidence>
<evidence type="ECO:0000256" key="3">
    <source>
        <dbReference type="ARBA" id="ARBA00022806"/>
    </source>
</evidence>
<feature type="domain" description="DEAD-box RNA helicase Q" evidence="6">
    <location>
        <begin position="177"/>
        <end position="205"/>
    </location>
</feature>
<evidence type="ECO:0000256" key="2">
    <source>
        <dbReference type="ARBA" id="ARBA00022801"/>
    </source>
</evidence>
<protein>
    <recommendedName>
        <fullName evidence="6">DEAD-box RNA helicase Q domain-containing protein</fullName>
    </recommendedName>
</protein>
<dbReference type="AlphaFoldDB" id="F8MQY5"/>
<keyword evidence="4" id="KW-0067">ATP-binding</keyword>
<keyword evidence="2" id="KW-0378">Hydrolase</keyword>
<dbReference type="InterPro" id="IPR027417">
    <property type="entry name" value="P-loop_NTPase"/>
</dbReference>
<dbReference type="KEGG" id="nte:NEUTE1DRAFT111200"/>
<sequence>MVGHFSAQKTHSATSRSLWVLSPCVLTRGIILLNKYSSSSLAIRPLLAQRSMERDLSQETRELTGPTSLVAVTKDVQSLGLAAIRQRVEEIEAGLLLHMMRHEMRMTLGISPLHQPRPIYKATDCPERTCKNCTWFSQLTTLGWPRSAPRKSASIDFSANAELQLAREGSTRVEPIDSFRTADLHPAILCNVKLAGYDMPTPIQRYCIPATVLWQESVRGLR</sequence>
<proteinExistence type="predicted"/>
<feature type="short sequence motif" description="Q motif" evidence="5">
    <location>
        <begin position="177"/>
        <end position="205"/>
    </location>
</feature>
<evidence type="ECO:0000259" key="6">
    <source>
        <dbReference type="PROSITE" id="PS51195"/>
    </source>
</evidence>
<name>F8MQY5_NEUT8</name>
<dbReference type="GO" id="GO:0016787">
    <property type="term" value="F:hydrolase activity"/>
    <property type="evidence" value="ECO:0007669"/>
    <property type="project" value="UniProtKB-KW"/>
</dbReference>
<evidence type="ECO:0000313" key="7">
    <source>
        <dbReference type="EMBL" id="EGO56765.1"/>
    </source>
</evidence>
<dbReference type="PROSITE" id="PS51195">
    <property type="entry name" value="Q_MOTIF"/>
    <property type="match status" value="1"/>
</dbReference>
<accession>F8MQY5</accession>
<keyword evidence="1" id="KW-0547">Nucleotide-binding</keyword>
<keyword evidence="3" id="KW-0347">Helicase</keyword>
<evidence type="ECO:0000313" key="8">
    <source>
        <dbReference type="Proteomes" id="UP000008065"/>
    </source>
</evidence>
<dbReference type="EMBL" id="GL891305">
    <property type="protein sequence ID" value="EGO56765.1"/>
    <property type="molecule type" value="Genomic_DNA"/>
</dbReference>
<dbReference type="GO" id="GO:0003724">
    <property type="term" value="F:RNA helicase activity"/>
    <property type="evidence" value="ECO:0007669"/>
    <property type="project" value="InterPro"/>
</dbReference>
<organism evidence="7 8">
    <name type="scientific">Neurospora tetrasperma (strain FGSC 2508 / ATCC MYA-4615 / P0657)</name>
    <dbReference type="NCBI Taxonomy" id="510951"/>
    <lineage>
        <taxon>Eukaryota</taxon>
        <taxon>Fungi</taxon>
        <taxon>Dikarya</taxon>
        <taxon>Ascomycota</taxon>
        <taxon>Pezizomycotina</taxon>
        <taxon>Sordariomycetes</taxon>
        <taxon>Sordariomycetidae</taxon>
        <taxon>Sordariales</taxon>
        <taxon>Sordariaceae</taxon>
        <taxon>Neurospora</taxon>
    </lineage>
</organism>
<keyword evidence="8" id="KW-1185">Reference proteome</keyword>
<gene>
    <name evidence="7" type="ORF">NEUTE1DRAFT_111200</name>
</gene>
<dbReference type="GO" id="GO:0005524">
    <property type="term" value="F:ATP binding"/>
    <property type="evidence" value="ECO:0007669"/>
    <property type="project" value="UniProtKB-KW"/>
</dbReference>
<dbReference type="VEuPathDB" id="FungiDB:NEUTE1DRAFT_111200"/>
<dbReference type="Gene3D" id="3.40.50.300">
    <property type="entry name" value="P-loop containing nucleotide triphosphate hydrolases"/>
    <property type="match status" value="1"/>
</dbReference>
<dbReference type="InterPro" id="IPR014014">
    <property type="entry name" value="RNA_helicase_DEAD_Q_motif"/>
</dbReference>
<dbReference type="OrthoDB" id="6156944at2759"/>
<dbReference type="GeneID" id="20822554"/>
<dbReference type="HOGENOM" id="CLU_1245699_0_0_1"/>
<dbReference type="RefSeq" id="XP_009852332.1">
    <property type="nucleotide sequence ID" value="XM_009854030.1"/>
</dbReference>
<reference evidence="8" key="1">
    <citation type="journal article" date="2011" name="Genetics">
        <title>Massive changes in genome architecture accompany the transition to self-fertility in the filamentous fungus Neurospora tetrasperma.</title>
        <authorList>
            <person name="Ellison C.E."/>
            <person name="Stajich J.E."/>
            <person name="Jacobson D.J."/>
            <person name="Natvig D.O."/>
            <person name="Lapidus A."/>
            <person name="Foster B."/>
            <person name="Aerts A."/>
            <person name="Riley R."/>
            <person name="Lindquist E.A."/>
            <person name="Grigoriev I.V."/>
            <person name="Taylor J.W."/>
        </authorList>
    </citation>
    <scope>NUCLEOTIDE SEQUENCE [LARGE SCALE GENOMIC DNA]</scope>
    <source>
        <strain evidence="8">FGSC 2508 / P0657</strain>
    </source>
</reference>
<evidence type="ECO:0000256" key="4">
    <source>
        <dbReference type="ARBA" id="ARBA00022840"/>
    </source>
</evidence>
<dbReference type="Proteomes" id="UP000008065">
    <property type="component" value="Unassembled WGS sequence"/>
</dbReference>
<evidence type="ECO:0000256" key="5">
    <source>
        <dbReference type="PROSITE-ProRule" id="PRU00552"/>
    </source>
</evidence>